<dbReference type="EMBL" id="JABFAF010000005">
    <property type="protein sequence ID" value="MBA0855982.1"/>
    <property type="molecule type" value="Genomic_DNA"/>
</dbReference>
<accession>A0A7J9LB21</accession>
<protein>
    <submittedName>
        <fullName evidence="1">Uncharacterized protein</fullName>
    </submittedName>
</protein>
<dbReference type="OrthoDB" id="1301570at2759"/>
<name>A0A7J9LB21_GOSSC</name>
<evidence type="ECO:0000313" key="2">
    <source>
        <dbReference type="Proteomes" id="UP000593576"/>
    </source>
</evidence>
<dbReference type="Proteomes" id="UP000593576">
    <property type="component" value="Unassembled WGS sequence"/>
</dbReference>
<reference evidence="1 2" key="1">
    <citation type="journal article" date="2019" name="Genome Biol. Evol.">
        <title>Insights into the evolution of the New World diploid cottons (Gossypium, subgenus Houzingenia) based on genome sequencing.</title>
        <authorList>
            <person name="Grover C.E."/>
            <person name="Arick M.A. 2nd"/>
            <person name="Thrash A."/>
            <person name="Conover J.L."/>
            <person name="Sanders W.S."/>
            <person name="Peterson D.G."/>
            <person name="Frelichowski J.E."/>
            <person name="Scheffler J.A."/>
            <person name="Scheffler B.E."/>
            <person name="Wendel J.F."/>
        </authorList>
    </citation>
    <scope>NUCLEOTIDE SEQUENCE [LARGE SCALE GENOMIC DNA]</scope>
    <source>
        <strain evidence="1">1</strain>
        <tissue evidence="1">Leaf</tissue>
    </source>
</reference>
<feature type="non-terminal residue" evidence="1">
    <location>
        <position position="40"/>
    </location>
</feature>
<sequence length="40" mass="4780">MTTFFVVCLIILWVLNPRPKLSYLKYKAYKNLASKIFSRL</sequence>
<evidence type="ECO:0000313" key="1">
    <source>
        <dbReference type="EMBL" id="MBA0855982.1"/>
    </source>
</evidence>
<comment type="caution">
    <text evidence="1">The sequence shown here is derived from an EMBL/GenBank/DDBJ whole genome shotgun (WGS) entry which is preliminary data.</text>
</comment>
<organism evidence="1 2">
    <name type="scientific">Gossypium schwendimanii</name>
    <name type="common">Cotton</name>
    <dbReference type="NCBI Taxonomy" id="34291"/>
    <lineage>
        <taxon>Eukaryota</taxon>
        <taxon>Viridiplantae</taxon>
        <taxon>Streptophyta</taxon>
        <taxon>Embryophyta</taxon>
        <taxon>Tracheophyta</taxon>
        <taxon>Spermatophyta</taxon>
        <taxon>Magnoliopsida</taxon>
        <taxon>eudicotyledons</taxon>
        <taxon>Gunneridae</taxon>
        <taxon>Pentapetalae</taxon>
        <taxon>rosids</taxon>
        <taxon>malvids</taxon>
        <taxon>Malvales</taxon>
        <taxon>Malvaceae</taxon>
        <taxon>Malvoideae</taxon>
        <taxon>Gossypium</taxon>
    </lineage>
</organism>
<proteinExistence type="predicted"/>
<keyword evidence="2" id="KW-1185">Reference proteome</keyword>
<gene>
    <name evidence="1" type="ORF">Goshw_021817</name>
</gene>
<dbReference type="AlphaFoldDB" id="A0A7J9LB21"/>